<keyword evidence="9 14" id="KW-1133">Transmembrane helix</keyword>
<feature type="topological domain" description="Lumenal" evidence="14">
    <location>
        <begin position="1"/>
        <end position="16"/>
    </location>
</feature>
<dbReference type="Pfam" id="PF04191">
    <property type="entry name" value="PEMT"/>
    <property type="match status" value="1"/>
</dbReference>
<keyword evidence="11 14" id="KW-0472">Membrane</keyword>
<dbReference type="eggNOG" id="KOG4142">
    <property type="taxonomic scope" value="Eukaryota"/>
</dbReference>
<dbReference type="Proteomes" id="UP000013776">
    <property type="component" value="Unassembled WGS sequence"/>
</dbReference>
<feature type="topological domain" description="Cytoplasmic" evidence="14">
    <location>
        <begin position="191"/>
        <end position="216"/>
    </location>
</feature>
<dbReference type="PROSITE" id="PS51599">
    <property type="entry name" value="SAM_PEMT_PEM2"/>
    <property type="match status" value="1"/>
</dbReference>
<evidence type="ECO:0000256" key="5">
    <source>
        <dbReference type="ARBA" id="ARBA00022679"/>
    </source>
</evidence>
<dbReference type="PIRSF" id="PIRSF005444">
    <property type="entry name" value="PEMT"/>
    <property type="match status" value="1"/>
</dbReference>
<evidence type="ECO:0000256" key="3">
    <source>
        <dbReference type="ARBA" id="ARBA00022516"/>
    </source>
</evidence>
<evidence type="ECO:0000256" key="8">
    <source>
        <dbReference type="ARBA" id="ARBA00022824"/>
    </source>
</evidence>
<evidence type="ECO:0000256" key="6">
    <source>
        <dbReference type="ARBA" id="ARBA00022691"/>
    </source>
</evidence>
<comment type="pathway">
    <text evidence="2">Lipid metabolism.</text>
</comment>
<comment type="subcellular location">
    <subcellularLocation>
        <location evidence="14">Endoplasmic reticulum membrane</location>
        <topology evidence="14">Multi-pass membrane protein</topology>
    </subcellularLocation>
    <subcellularLocation>
        <location evidence="14">Mitochondrion membrane</location>
        <topology evidence="14">Multi-pass membrane protein</topology>
    </subcellularLocation>
</comment>
<evidence type="ECO:0000313" key="17">
    <source>
        <dbReference type="Proteomes" id="UP000013776"/>
    </source>
</evidence>
<evidence type="ECO:0000256" key="2">
    <source>
        <dbReference type="ARBA" id="ARBA00005189"/>
    </source>
</evidence>
<evidence type="ECO:0000256" key="13">
    <source>
        <dbReference type="ARBA" id="ARBA00023264"/>
    </source>
</evidence>
<comment type="caution">
    <text evidence="16">The sequence shown here is derived from an EMBL/GenBank/DDBJ whole genome shotgun (WGS) entry which is preliminary data.</text>
</comment>
<comment type="function">
    <text evidence="14">Catalyzes the second two steps of the methylation pathway of phosphatidylcholine biosynthesis, the SAM-dependent methylation of phosphatidylmonomethylethanolamine (PMME) to phosphatidyldimethylethanolamine (PDME) and of PDME to phosphatidylcholine (PC).</text>
</comment>
<dbReference type="PANTHER" id="PTHR15458:SF5">
    <property type="entry name" value="PHOSPHATIDYLETHANOLAMINE N-METHYLTRANSFERASE"/>
    <property type="match status" value="1"/>
</dbReference>
<feature type="transmembrane region" description="Helical" evidence="15">
    <location>
        <begin position="20"/>
        <end position="40"/>
    </location>
</feature>
<dbReference type="EMBL" id="CAHR02000003">
    <property type="protein sequence ID" value="CCG80609.1"/>
    <property type="molecule type" value="Genomic_DNA"/>
</dbReference>
<name>R4X6C8_TAPDE</name>
<dbReference type="PANTHER" id="PTHR15458">
    <property type="entry name" value="PHOSPHATIDYLETHANOLAMINE N-METHYLTRANSFERASE"/>
    <property type="match status" value="1"/>
</dbReference>
<dbReference type="GO" id="GO:0006656">
    <property type="term" value="P:phosphatidylcholine biosynthetic process"/>
    <property type="evidence" value="ECO:0007669"/>
    <property type="project" value="UniProtKB-UniRule"/>
</dbReference>
<keyword evidence="17" id="KW-1185">Reference proteome</keyword>
<feature type="topological domain" description="Lumenal" evidence="14">
    <location>
        <begin position="127"/>
        <end position="169"/>
    </location>
</feature>
<dbReference type="VEuPathDB" id="FungiDB:TAPDE_000132"/>
<dbReference type="STRING" id="1097556.R4X6C8"/>
<evidence type="ECO:0000256" key="7">
    <source>
        <dbReference type="ARBA" id="ARBA00022692"/>
    </source>
</evidence>
<evidence type="ECO:0000256" key="10">
    <source>
        <dbReference type="ARBA" id="ARBA00023098"/>
    </source>
</evidence>
<protein>
    <recommendedName>
        <fullName evidence="14">Phosphatidyl-N-methylethanolamine N-methyltransferase</fullName>
        <ecNumber evidence="14">2.1.1.71</ecNumber>
    </recommendedName>
    <alternativeName>
        <fullName evidence="14">Phospholipid methyltransferase</fullName>
        <shortName evidence="14">PLMT</shortName>
    </alternativeName>
</protein>
<feature type="topological domain" description="Lumenal" evidence="14">
    <location>
        <begin position="45"/>
        <end position="56"/>
    </location>
</feature>
<sequence length="216" mass="23621">MESILSQIPFLNHGTELHTVLGLSATQLAAVSIAFNPIYWNVVARTEHRTGLGRATVGPKLGCYLLAVTIFTLGLVRDHLFLKALDAWPVDLHGSGIKVYVQAAGVLSFVVGNILVLSSMYALGVTGTYLGDYFGILMDARVTQFPFDVTDNPMYHGSVLSFLGTSLWYGKSGGLWLTLEVLVMYLLALRFEEPYTAEIYAARDRRQKVGGAKKSS</sequence>
<dbReference type="OrthoDB" id="8300106at2759"/>
<accession>R4X6C8</accession>
<dbReference type="InterPro" id="IPR007318">
    <property type="entry name" value="Phopholipid_MeTrfase"/>
</dbReference>
<comment type="catalytic activity">
    <reaction evidence="14">
        <text>a 1,2-diacyl-sn-glycero-3-phospho-N,N-dimethylethanolamine + S-adenosyl-L-methionine = a 1,2-diacyl-sn-glycero-3-phosphocholine + S-adenosyl-L-homocysteine + H(+)</text>
        <dbReference type="Rhea" id="RHEA:32739"/>
        <dbReference type="ChEBI" id="CHEBI:15378"/>
        <dbReference type="ChEBI" id="CHEBI:57643"/>
        <dbReference type="ChEBI" id="CHEBI:57856"/>
        <dbReference type="ChEBI" id="CHEBI:59789"/>
        <dbReference type="ChEBI" id="CHEBI:64572"/>
    </reaction>
</comment>
<keyword evidence="4 14" id="KW-0489">Methyltransferase</keyword>
<keyword evidence="7 14" id="KW-0812">Transmembrane</keyword>
<dbReference type="HAMAP" id="MF_03216">
    <property type="entry name" value="PLMT"/>
    <property type="match status" value="1"/>
</dbReference>
<keyword evidence="12 14" id="KW-0594">Phospholipid biosynthesis</keyword>
<dbReference type="GO" id="GO:0000773">
    <property type="term" value="F:phosphatidyl-N-methylethanolamine N-methyltransferase activity"/>
    <property type="evidence" value="ECO:0007669"/>
    <property type="project" value="UniProtKB-UniRule"/>
</dbReference>
<evidence type="ECO:0000256" key="12">
    <source>
        <dbReference type="ARBA" id="ARBA00023209"/>
    </source>
</evidence>
<evidence type="ECO:0000256" key="1">
    <source>
        <dbReference type="ARBA" id="ARBA00004969"/>
    </source>
</evidence>
<evidence type="ECO:0000256" key="15">
    <source>
        <dbReference type="SAM" id="Phobius"/>
    </source>
</evidence>
<gene>
    <name evidence="16" type="ORF">TAPDE_000132</name>
</gene>
<comment type="caution">
    <text evidence="14">Lacks conserved residue(s) required for the propagation of feature annotation.</text>
</comment>
<proteinExistence type="inferred from homology"/>
<feature type="binding site" evidence="14">
    <location>
        <begin position="110"/>
        <end position="112"/>
    </location>
    <ligand>
        <name>S-adenosyl-L-methionine</name>
        <dbReference type="ChEBI" id="CHEBI:59789"/>
    </ligand>
</feature>
<organism evidence="16 17">
    <name type="scientific">Taphrina deformans (strain PYCC 5710 / ATCC 11124 / CBS 356.35 / IMI 108563 / JCM 9778 / NBRC 8474)</name>
    <name type="common">Peach leaf curl fungus</name>
    <name type="synonym">Lalaria deformans</name>
    <dbReference type="NCBI Taxonomy" id="1097556"/>
    <lineage>
        <taxon>Eukaryota</taxon>
        <taxon>Fungi</taxon>
        <taxon>Dikarya</taxon>
        <taxon>Ascomycota</taxon>
        <taxon>Taphrinomycotina</taxon>
        <taxon>Taphrinomycetes</taxon>
        <taxon>Taphrinales</taxon>
        <taxon>Taphrinaceae</taxon>
        <taxon>Taphrina</taxon>
    </lineage>
</organism>
<keyword evidence="13 14" id="KW-1208">Phospholipid metabolism</keyword>
<dbReference type="Gene3D" id="1.20.120.1630">
    <property type="match status" value="1"/>
</dbReference>
<dbReference type="GO" id="GO:0031966">
    <property type="term" value="C:mitochondrial membrane"/>
    <property type="evidence" value="ECO:0007669"/>
    <property type="project" value="UniProtKB-SubCell"/>
</dbReference>
<dbReference type="UniPathway" id="UPA00753"/>
<keyword evidence="6 14" id="KW-0949">S-adenosyl-L-methionine</keyword>
<comment type="similarity">
    <text evidence="14">Belongs to the class VI-like SAM-binding methyltransferase superfamily. PEMT/PEM2 methyltransferase family.</text>
</comment>
<dbReference type="GO" id="GO:0005789">
    <property type="term" value="C:endoplasmic reticulum membrane"/>
    <property type="evidence" value="ECO:0007669"/>
    <property type="project" value="UniProtKB-SubCell"/>
</dbReference>
<feature type="transmembrane region" description="Helical" evidence="15">
    <location>
        <begin position="100"/>
        <end position="123"/>
    </location>
</feature>
<keyword evidence="14" id="KW-0496">Mitochondrion</keyword>
<keyword evidence="5 14" id="KW-0808">Transferase</keyword>
<evidence type="ECO:0000256" key="14">
    <source>
        <dbReference type="HAMAP-Rule" id="MF_03216"/>
    </source>
</evidence>
<reference evidence="16 17" key="1">
    <citation type="journal article" date="2013" name="MBio">
        <title>Genome sequencing of the plant pathogen Taphrina deformans, the causal agent of peach leaf curl.</title>
        <authorList>
            <person name="Cisse O.H."/>
            <person name="Almeida J.M.G.C.F."/>
            <person name="Fonseca A."/>
            <person name="Kumar A.A."/>
            <person name="Salojaervi J."/>
            <person name="Overmyer K."/>
            <person name="Hauser P.M."/>
            <person name="Pagni M."/>
        </authorList>
    </citation>
    <scope>NUCLEOTIDE SEQUENCE [LARGE SCALE GENOMIC DNA]</scope>
    <source>
        <strain evidence="17">PYCC 5710 / ATCC 11124 / CBS 356.35 / IMI 108563 / JCM 9778 / NBRC 8474</strain>
    </source>
</reference>
<evidence type="ECO:0000256" key="11">
    <source>
        <dbReference type="ARBA" id="ARBA00023136"/>
    </source>
</evidence>
<comment type="catalytic activity">
    <reaction evidence="14">
        <text>a 1,2-diacyl-sn-glycero-3-phospho-N-methylethanolamine + S-adenosyl-L-methionine = a 1,2-diacyl-sn-glycero-3-phospho-N,N-dimethylethanolamine + S-adenosyl-L-homocysteine + H(+)</text>
        <dbReference type="Rhea" id="RHEA:32735"/>
        <dbReference type="ChEBI" id="CHEBI:15378"/>
        <dbReference type="ChEBI" id="CHEBI:57856"/>
        <dbReference type="ChEBI" id="CHEBI:59789"/>
        <dbReference type="ChEBI" id="CHEBI:64572"/>
        <dbReference type="ChEBI" id="CHEBI:64573"/>
        <dbReference type="EC" id="2.1.1.71"/>
    </reaction>
</comment>
<dbReference type="EC" id="2.1.1.71" evidence="14"/>
<keyword evidence="8 14" id="KW-0256">Endoplasmic reticulum</keyword>
<dbReference type="InterPro" id="IPR024960">
    <property type="entry name" value="PEMT/MFAP"/>
</dbReference>
<evidence type="ECO:0000256" key="9">
    <source>
        <dbReference type="ARBA" id="ARBA00022989"/>
    </source>
</evidence>
<comment type="pathway">
    <text evidence="1 14">Phospholipid metabolism; phosphatidylcholine biosynthesis.</text>
</comment>
<dbReference type="GO" id="GO:0032259">
    <property type="term" value="P:methylation"/>
    <property type="evidence" value="ECO:0007669"/>
    <property type="project" value="UniProtKB-KW"/>
</dbReference>
<evidence type="ECO:0000256" key="4">
    <source>
        <dbReference type="ARBA" id="ARBA00022603"/>
    </source>
</evidence>
<keyword evidence="10 14" id="KW-0443">Lipid metabolism</keyword>
<feature type="binding site" evidence="14">
    <location>
        <begin position="192"/>
        <end position="193"/>
    </location>
    <ligand>
        <name>S-adenosyl-L-methionine</name>
        <dbReference type="ChEBI" id="CHEBI:59789"/>
    </ligand>
</feature>
<keyword evidence="3 14" id="KW-0444">Lipid biosynthesis</keyword>
<dbReference type="AlphaFoldDB" id="R4X6C8"/>
<feature type="transmembrane region" description="Helical" evidence="15">
    <location>
        <begin position="61"/>
        <end position="80"/>
    </location>
</feature>
<evidence type="ECO:0000313" key="16">
    <source>
        <dbReference type="EMBL" id="CCG80609.1"/>
    </source>
</evidence>